<dbReference type="Pfam" id="PF20414">
    <property type="entry name" value="DUF6698"/>
    <property type="match status" value="1"/>
</dbReference>
<keyword evidence="3" id="KW-1185">Reference proteome</keyword>
<organism evidence="2 3">
    <name type="scientific">Coprinellus micaceus</name>
    <name type="common">Glistening ink-cap mushroom</name>
    <name type="synonym">Coprinus micaceus</name>
    <dbReference type="NCBI Taxonomy" id="71717"/>
    <lineage>
        <taxon>Eukaryota</taxon>
        <taxon>Fungi</taxon>
        <taxon>Dikarya</taxon>
        <taxon>Basidiomycota</taxon>
        <taxon>Agaricomycotina</taxon>
        <taxon>Agaricomycetes</taxon>
        <taxon>Agaricomycetidae</taxon>
        <taxon>Agaricales</taxon>
        <taxon>Agaricineae</taxon>
        <taxon>Psathyrellaceae</taxon>
        <taxon>Coprinellus</taxon>
    </lineage>
</organism>
<accession>A0A4Y7SKX3</accession>
<feature type="compositionally biased region" description="Polar residues" evidence="1">
    <location>
        <begin position="12"/>
        <end position="29"/>
    </location>
</feature>
<dbReference type="OrthoDB" id="2662502at2759"/>
<sequence length="410" mass="45483">MSPASQDHDTSLPPSSDDTPHGSSSNSDDSVMAARYYRLVQATSKAKHKRDDSSDKVSLTQLGRGIRKKVDCFTDVEDLIVLADKAEGRCEHLTDPEDEGEDLDEEAKAQRAKNEAKEDRAFESVRIFCTDCPNFTQSINNQPPKQFRKTCTKLQRGANDACSNDVNKLKPAVAHWVNVLLTTSTSHLAVDPEDRSARGLQHDKCGELLSPIEHDWSDPGVRAKIRSCEEGYELLMFAWALYAGYSGDASKLEAGYLKSPLLLKTFKHIFTSPSSPRGVDVLGTEEDNELPLSYRRTSQSGACKALRKNVAATLHMKLVTLLLFALSSAPSWCMSHQGMDFSAIYYDIVDYFKVDNDDKETKAVVQDLLRWWNECVFPESLASSCRKGATAAKGKLQEQRAAHLALADLN</sequence>
<dbReference type="InterPro" id="IPR046521">
    <property type="entry name" value="DUF6698"/>
</dbReference>
<feature type="compositionally biased region" description="Basic and acidic residues" evidence="1">
    <location>
        <begin position="1"/>
        <end position="10"/>
    </location>
</feature>
<evidence type="ECO:0000256" key="1">
    <source>
        <dbReference type="SAM" id="MobiDB-lite"/>
    </source>
</evidence>
<protein>
    <submittedName>
        <fullName evidence="2">Uncharacterized protein</fullName>
    </submittedName>
</protein>
<dbReference type="Proteomes" id="UP000298030">
    <property type="component" value="Unassembled WGS sequence"/>
</dbReference>
<gene>
    <name evidence="2" type="ORF">FA13DRAFT_1799023</name>
</gene>
<feature type="region of interest" description="Disordered" evidence="1">
    <location>
        <begin position="1"/>
        <end position="33"/>
    </location>
</feature>
<dbReference type="EMBL" id="QPFP01000094">
    <property type="protein sequence ID" value="TEB22254.1"/>
    <property type="molecule type" value="Genomic_DNA"/>
</dbReference>
<dbReference type="AlphaFoldDB" id="A0A4Y7SKX3"/>
<comment type="caution">
    <text evidence="2">The sequence shown here is derived from an EMBL/GenBank/DDBJ whole genome shotgun (WGS) entry which is preliminary data.</text>
</comment>
<name>A0A4Y7SKX3_COPMI</name>
<evidence type="ECO:0000313" key="3">
    <source>
        <dbReference type="Proteomes" id="UP000298030"/>
    </source>
</evidence>
<reference evidence="2 3" key="1">
    <citation type="journal article" date="2019" name="Nat. Ecol. Evol.">
        <title>Megaphylogeny resolves global patterns of mushroom evolution.</title>
        <authorList>
            <person name="Varga T."/>
            <person name="Krizsan K."/>
            <person name="Foldi C."/>
            <person name="Dima B."/>
            <person name="Sanchez-Garcia M."/>
            <person name="Sanchez-Ramirez S."/>
            <person name="Szollosi G.J."/>
            <person name="Szarkandi J.G."/>
            <person name="Papp V."/>
            <person name="Albert L."/>
            <person name="Andreopoulos W."/>
            <person name="Angelini C."/>
            <person name="Antonin V."/>
            <person name="Barry K.W."/>
            <person name="Bougher N.L."/>
            <person name="Buchanan P."/>
            <person name="Buyck B."/>
            <person name="Bense V."/>
            <person name="Catcheside P."/>
            <person name="Chovatia M."/>
            <person name="Cooper J."/>
            <person name="Damon W."/>
            <person name="Desjardin D."/>
            <person name="Finy P."/>
            <person name="Geml J."/>
            <person name="Haridas S."/>
            <person name="Hughes K."/>
            <person name="Justo A."/>
            <person name="Karasinski D."/>
            <person name="Kautmanova I."/>
            <person name="Kiss B."/>
            <person name="Kocsube S."/>
            <person name="Kotiranta H."/>
            <person name="LaButti K.M."/>
            <person name="Lechner B.E."/>
            <person name="Liimatainen K."/>
            <person name="Lipzen A."/>
            <person name="Lukacs Z."/>
            <person name="Mihaltcheva S."/>
            <person name="Morgado L.N."/>
            <person name="Niskanen T."/>
            <person name="Noordeloos M.E."/>
            <person name="Ohm R.A."/>
            <person name="Ortiz-Santana B."/>
            <person name="Ovrebo C."/>
            <person name="Racz N."/>
            <person name="Riley R."/>
            <person name="Savchenko A."/>
            <person name="Shiryaev A."/>
            <person name="Soop K."/>
            <person name="Spirin V."/>
            <person name="Szebenyi C."/>
            <person name="Tomsovsky M."/>
            <person name="Tulloss R.E."/>
            <person name="Uehling J."/>
            <person name="Grigoriev I.V."/>
            <person name="Vagvolgyi C."/>
            <person name="Papp T."/>
            <person name="Martin F.M."/>
            <person name="Miettinen O."/>
            <person name="Hibbett D.S."/>
            <person name="Nagy L.G."/>
        </authorList>
    </citation>
    <scope>NUCLEOTIDE SEQUENCE [LARGE SCALE GENOMIC DNA]</scope>
    <source>
        <strain evidence="2 3">FP101781</strain>
    </source>
</reference>
<proteinExistence type="predicted"/>
<evidence type="ECO:0000313" key="2">
    <source>
        <dbReference type="EMBL" id="TEB22254.1"/>
    </source>
</evidence>